<dbReference type="SUPFAM" id="SSF52540">
    <property type="entry name" value="P-loop containing nucleoside triphosphate hydrolases"/>
    <property type="match status" value="1"/>
</dbReference>
<keyword evidence="4" id="KW-0812">Transmembrane</keyword>
<comment type="subcellular location">
    <subcellularLocation>
        <location evidence="1">Golgi apparatus membrane</location>
        <topology evidence="1">Single-pass type II membrane protein</topology>
    </subcellularLocation>
</comment>
<keyword evidence="5" id="KW-0735">Signal-anchor</keyword>
<keyword evidence="7" id="KW-0333">Golgi apparatus</keyword>
<reference evidence="10" key="1">
    <citation type="submission" date="2022-11" db="UniProtKB">
        <authorList>
            <consortium name="EnsemblMetazoa"/>
        </authorList>
    </citation>
    <scope>IDENTIFICATION</scope>
</reference>
<evidence type="ECO:0000256" key="5">
    <source>
        <dbReference type="ARBA" id="ARBA00022968"/>
    </source>
</evidence>
<evidence type="ECO:0000256" key="9">
    <source>
        <dbReference type="ARBA" id="ARBA00023180"/>
    </source>
</evidence>
<dbReference type="PANTHER" id="PTHR14647:SF85">
    <property type="entry name" value="GALACTOSYLCERAMIDE SULFOTRANSFERASE-LIKE"/>
    <property type="match status" value="1"/>
</dbReference>
<dbReference type="Gene3D" id="3.40.50.300">
    <property type="entry name" value="P-loop containing nucleotide triphosphate hydrolases"/>
    <property type="match status" value="1"/>
</dbReference>
<dbReference type="Proteomes" id="UP000887568">
    <property type="component" value="Unplaced"/>
</dbReference>
<dbReference type="RefSeq" id="XP_038050220.1">
    <property type="nucleotide sequence ID" value="XM_038194292.1"/>
</dbReference>
<dbReference type="InterPro" id="IPR027417">
    <property type="entry name" value="P-loop_NTPase"/>
</dbReference>
<dbReference type="PROSITE" id="PS51257">
    <property type="entry name" value="PROKAR_LIPOPROTEIN"/>
    <property type="match status" value="1"/>
</dbReference>
<evidence type="ECO:0000313" key="10">
    <source>
        <dbReference type="EnsemblMetazoa" id="XP_038050220.1"/>
    </source>
</evidence>
<proteinExistence type="inferred from homology"/>
<dbReference type="AlphaFoldDB" id="A0A913ZGS4"/>
<dbReference type="GO" id="GO:0000139">
    <property type="term" value="C:Golgi membrane"/>
    <property type="evidence" value="ECO:0007669"/>
    <property type="project" value="UniProtKB-SubCell"/>
</dbReference>
<dbReference type="Pfam" id="PF06990">
    <property type="entry name" value="Gal-3-0_sulfotr"/>
    <property type="match status" value="1"/>
</dbReference>
<dbReference type="GeneID" id="119723572"/>
<evidence type="ECO:0000256" key="7">
    <source>
        <dbReference type="ARBA" id="ARBA00023034"/>
    </source>
</evidence>
<dbReference type="OrthoDB" id="514299at2759"/>
<sequence length="452" mass="51931">MCEVRPNQLIFLFLVGAVVLSCLFERFGLMLRTMTPMHVAQRTPQAKGPTGRRLESVHRRPALASRTVLVRSRSAIPRSQFLNELQGAATLARDHPTCDGSNPQVNLVFVKTHKTGSTTLSHIINRFGYTRGLSFAINKKSVHNGHLGYIPLGKDSPRETFLPPIGVSKYAITKFKYNLMTVHVRYDRAAIDSFMKSPTRYVTILRDPGFQFESAFSHFQFDDAFLTQEKKVYSTATSRLARFLDAASFYRERLKHLNWEGQKGLRWYYAKNNQMYDLGLDHTYHTDQEVVDAYIRKLEAELDLVLITEYYDESLLLLKSMMCWDTDDVLYVAKNMRPPTSADTVPESLRARMRKWNAVDAKLHAHFNRSLWERIERYGPAFQSDLAKFREELESVFQSCVGDLKISSQGRFRYSNYRVRAGSGVNCTLIAESKSSLFSSIWGQQAQRRSIN</sequence>
<dbReference type="PANTHER" id="PTHR14647">
    <property type="entry name" value="GALACTOSE-3-O-SULFOTRANSFERASE"/>
    <property type="match status" value="1"/>
</dbReference>
<comment type="similarity">
    <text evidence="2">Belongs to the galactose-3-O-sulfotransferase family.</text>
</comment>
<evidence type="ECO:0000256" key="6">
    <source>
        <dbReference type="ARBA" id="ARBA00022989"/>
    </source>
</evidence>
<organism evidence="10 11">
    <name type="scientific">Patiria miniata</name>
    <name type="common">Bat star</name>
    <name type="synonym">Asterina miniata</name>
    <dbReference type="NCBI Taxonomy" id="46514"/>
    <lineage>
        <taxon>Eukaryota</taxon>
        <taxon>Metazoa</taxon>
        <taxon>Echinodermata</taxon>
        <taxon>Eleutherozoa</taxon>
        <taxon>Asterozoa</taxon>
        <taxon>Asteroidea</taxon>
        <taxon>Valvatacea</taxon>
        <taxon>Valvatida</taxon>
        <taxon>Asterinidae</taxon>
        <taxon>Patiria</taxon>
    </lineage>
</organism>
<evidence type="ECO:0000256" key="3">
    <source>
        <dbReference type="ARBA" id="ARBA00022679"/>
    </source>
</evidence>
<name>A0A913ZGS4_PATMI</name>
<keyword evidence="3" id="KW-0808">Transferase</keyword>
<evidence type="ECO:0000256" key="4">
    <source>
        <dbReference type="ARBA" id="ARBA00022692"/>
    </source>
</evidence>
<protein>
    <submittedName>
        <fullName evidence="10">Uncharacterized protein</fullName>
    </submittedName>
</protein>
<keyword evidence="6" id="KW-1133">Transmembrane helix</keyword>
<evidence type="ECO:0000256" key="1">
    <source>
        <dbReference type="ARBA" id="ARBA00004323"/>
    </source>
</evidence>
<evidence type="ECO:0000313" key="11">
    <source>
        <dbReference type="Proteomes" id="UP000887568"/>
    </source>
</evidence>
<keyword evidence="9" id="KW-0325">Glycoprotein</keyword>
<keyword evidence="8" id="KW-0472">Membrane</keyword>
<keyword evidence="11" id="KW-1185">Reference proteome</keyword>
<accession>A0A913ZGS4</accession>
<dbReference type="InterPro" id="IPR009729">
    <property type="entry name" value="Gal-3-0_sulfotransfrase"/>
</dbReference>
<evidence type="ECO:0000256" key="2">
    <source>
        <dbReference type="ARBA" id="ARBA00008124"/>
    </source>
</evidence>
<evidence type="ECO:0000256" key="8">
    <source>
        <dbReference type="ARBA" id="ARBA00023136"/>
    </source>
</evidence>
<dbReference type="GO" id="GO:0009247">
    <property type="term" value="P:glycolipid biosynthetic process"/>
    <property type="evidence" value="ECO:0007669"/>
    <property type="project" value="InterPro"/>
</dbReference>
<dbReference type="EnsemblMetazoa" id="XM_038194292.1">
    <property type="protein sequence ID" value="XP_038050220.1"/>
    <property type="gene ID" value="LOC119723572"/>
</dbReference>
<dbReference type="OMA" id="SKWARTF"/>
<dbReference type="GO" id="GO:0001733">
    <property type="term" value="F:galactosylceramide sulfotransferase activity"/>
    <property type="evidence" value="ECO:0007669"/>
    <property type="project" value="InterPro"/>
</dbReference>